<name>F5S4N6_KINKI</name>
<dbReference type="eggNOG" id="COG0288">
    <property type="taxonomic scope" value="Bacteria"/>
</dbReference>
<dbReference type="EMBL" id="AFHS01000004">
    <property type="protein sequence ID" value="EGK12170.1"/>
    <property type="molecule type" value="Genomic_DNA"/>
</dbReference>
<evidence type="ECO:0000256" key="2">
    <source>
        <dbReference type="ARBA" id="ARBA00022723"/>
    </source>
</evidence>
<dbReference type="GO" id="GO:0008270">
    <property type="term" value="F:zinc ion binding"/>
    <property type="evidence" value="ECO:0007669"/>
    <property type="project" value="InterPro"/>
</dbReference>
<dbReference type="InterPro" id="IPR001765">
    <property type="entry name" value="Carbonic_anhydrase"/>
</dbReference>
<dbReference type="GO" id="GO:0004089">
    <property type="term" value="F:carbonate dehydratase activity"/>
    <property type="evidence" value="ECO:0007669"/>
    <property type="project" value="UniProtKB-EC"/>
</dbReference>
<comment type="similarity">
    <text evidence="1">Belongs to the beta-class carbonic anhydrase family.</text>
</comment>
<feature type="binding site" evidence="4">
    <location>
        <position position="61"/>
    </location>
    <ligand>
        <name>Zn(2+)</name>
        <dbReference type="ChEBI" id="CHEBI:29105"/>
    </ligand>
</feature>
<feature type="binding site" evidence="4">
    <location>
        <position position="122"/>
    </location>
    <ligand>
        <name>Zn(2+)</name>
        <dbReference type="ChEBI" id="CHEBI:29105"/>
    </ligand>
</feature>
<accession>F5S4N6</accession>
<keyword evidence="3 4" id="KW-0862">Zinc</keyword>
<sequence length="213" mass="23843">MCRLLFLLIRFMMPFSDFIKQHNMSELNHILQHNQSFVDSGAYEHFLTNKYPERKLAILSCMDTRMVELLPAALGLRNGDVKLIKNAGAVVTHPWGSVMRSLLVAVLELRVEEIMVIAHYDCGMRGLNAQAFLAKAEEQGVPEDRITTLRHAGIDLDNWLTGFDSVEDSVRHTVSLIRKHPLMPANIAVHGLVIHPVTGKLTVVVHGDESCAI</sequence>
<comment type="cofactor">
    <cofactor evidence="4">
        <name>Zn(2+)</name>
        <dbReference type="ChEBI" id="CHEBI:29105"/>
    </cofactor>
    <text evidence="4">Binds 1 zinc ion per subunit.</text>
</comment>
<dbReference type="SMART" id="SM00947">
    <property type="entry name" value="Pro_CA"/>
    <property type="match status" value="1"/>
</dbReference>
<dbReference type="Gene3D" id="3.40.1050.10">
    <property type="entry name" value="Carbonic anhydrase"/>
    <property type="match status" value="1"/>
</dbReference>
<feature type="binding site" evidence="4">
    <location>
        <position position="63"/>
    </location>
    <ligand>
        <name>Zn(2+)</name>
        <dbReference type="ChEBI" id="CHEBI:29105"/>
    </ligand>
</feature>
<dbReference type="InterPro" id="IPR036874">
    <property type="entry name" value="Carbonic_anhydrase_sf"/>
</dbReference>
<keyword evidence="5" id="KW-0456">Lyase</keyword>
<organism evidence="5 6">
    <name type="scientific">Kingella kingae ATCC 23330</name>
    <dbReference type="NCBI Taxonomy" id="887327"/>
    <lineage>
        <taxon>Bacteria</taxon>
        <taxon>Pseudomonadati</taxon>
        <taxon>Pseudomonadota</taxon>
        <taxon>Betaproteobacteria</taxon>
        <taxon>Neisseriales</taxon>
        <taxon>Neisseriaceae</taxon>
        <taxon>Kingella</taxon>
    </lineage>
</organism>
<dbReference type="EC" id="4.2.1.1" evidence="5"/>
<evidence type="ECO:0000256" key="1">
    <source>
        <dbReference type="ARBA" id="ARBA00006217"/>
    </source>
</evidence>
<gene>
    <name evidence="5" type="ORF">HMPREF0476_0169</name>
</gene>
<dbReference type="Proteomes" id="UP000004207">
    <property type="component" value="Unassembled WGS sequence"/>
</dbReference>
<evidence type="ECO:0000256" key="4">
    <source>
        <dbReference type="PIRSR" id="PIRSR601765-1"/>
    </source>
</evidence>
<comment type="caution">
    <text evidence="5">The sequence shown here is derived from an EMBL/GenBank/DDBJ whole genome shotgun (WGS) entry which is preliminary data.</text>
</comment>
<dbReference type="HOGENOM" id="CLU_084253_3_0_4"/>
<evidence type="ECO:0000256" key="3">
    <source>
        <dbReference type="ARBA" id="ARBA00022833"/>
    </source>
</evidence>
<reference evidence="5 6" key="1">
    <citation type="submission" date="2011-04" db="EMBL/GenBank/DDBJ databases">
        <authorList>
            <person name="Muzny D."/>
            <person name="Qin X."/>
            <person name="Deng J."/>
            <person name="Jiang H."/>
            <person name="Liu Y."/>
            <person name="Qu J."/>
            <person name="Song X.-Z."/>
            <person name="Zhang L."/>
            <person name="Thornton R."/>
            <person name="Coyle M."/>
            <person name="Francisco L."/>
            <person name="Jackson L."/>
            <person name="Javaid M."/>
            <person name="Korchina V."/>
            <person name="Kovar C."/>
            <person name="Mata R."/>
            <person name="Mathew T."/>
            <person name="Ngo R."/>
            <person name="Nguyen L."/>
            <person name="Nguyen N."/>
            <person name="Okwuonu G."/>
            <person name="Ongeri F."/>
            <person name="Pham C."/>
            <person name="Simmons D."/>
            <person name="Wilczek-Boney K."/>
            <person name="Hale W."/>
            <person name="Jakkamsetti A."/>
            <person name="Pham P."/>
            <person name="Ruth R."/>
            <person name="San Lucas F."/>
            <person name="Warren J."/>
            <person name="Zhang J."/>
            <person name="Zhao Z."/>
            <person name="Zhou C."/>
            <person name="Zhu D."/>
            <person name="Lee S."/>
            <person name="Bess C."/>
            <person name="Blankenburg K."/>
            <person name="Forbes L."/>
            <person name="Fu Q."/>
            <person name="Gubbala S."/>
            <person name="Hirani K."/>
            <person name="Jayaseelan J.C."/>
            <person name="Lara F."/>
            <person name="Munidasa M."/>
            <person name="Palculict T."/>
            <person name="Patil S."/>
            <person name="Pu L.-L."/>
            <person name="Saada N."/>
            <person name="Tang L."/>
            <person name="Weissenberger G."/>
            <person name="Zhu Y."/>
            <person name="Hemphill L."/>
            <person name="Shang Y."/>
            <person name="Youmans B."/>
            <person name="Ayvaz T."/>
            <person name="Ross M."/>
            <person name="Santibanez J."/>
            <person name="Aqrawi P."/>
            <person name="Gross S."/>
            <person name="Joshi V."/>
            <person name="Fowler G."/>
            <person name="Nazareth L."/>
            <person name="Reid J."/>
            <person name="Worley K."/>
            <person name="Petrosino J."/>
            <person name="Highlander S."/>
            <person name="Gibbs R."/>
        </authorList>
    </citation>
    <scope>NUCLEOTIDE SEQUENCE [LARGE SCALE GENOMIC DNA]</scope>
    <source>
        <strain evidence="5 6">ATCC 23330</strain>
    </source>
</reference>
<dbReference type="AlphaFoldDB" id="F5S4N6"/>
<dbReference type="SUPFAM" id="SSF53056">
    <property type="entry name" value="beta-carbonic anhydrase, cab"/>
    <property type="match status" value="1"/>
</dbReference>
<dbReference type="CDD" id="cd03379">
    <property type="entry name" value="beta_CA_cladeD"/>
    <property type="match status" value="1"/>
</dbReference>
<keyword evidence="6" id="KW-1185">Reference proteome</keyword>
<proteinExistence type="inferred from homology"/>
<dbReference type="PANTHER" id="PTHR43175">
    <property type="entry name" value="CARBONIC ANHYDRASE"/>
    <property type="match status" value="1"/>
</dbReference>
<dbReference type="STRING" id="504.KKKWG1_2134"/>
<evidence type="ECO:0000313" key="5">
    <source>
        <dbReference type="EMBL" id="EGK12170.1"/>
    </source>
</evidence>
<evidence type="ECO:0000313" key="6">
    <source>
        <dbReference type="Proteomes" id="UP000004207"/>
    </source>
</evidence>
<dbReference type="PANTHER" id="PTHR43175:SF3">
    <property type="entry name" value="CARBON DISULFIDE HYDROLASE"/>
    <property type="match status" value="1"/>
</dbReference>
<protein>
    <submittedName>
        <fullName evidence="5">Carbonate dehydratase</fullName>
        <ecNumber evidence="5">4.2.1.1</ecNumber>
    </submittedName>
</protein>
<dbReference type="Pfam" id="PF00484">
    <property type="entry name" value="Pro_CA"/>
    <property type="match status" value="1"/>
</dbReference>
<keyword evidence="2 4" id="KW-0479">Metal-binding</keyword>
<feature type="binding site" evidence="4">
    <location>
        <position position="119"/>
    </location>
    <ligand>
        <name>Zn(2+)</name>
        <dbReference type="ChEBI" id="CHEBI:29105"/>
    </ligand>
</feature>